<dbReference type="HAMAP" id="MF_01973">
    <property type="entry name" value="lon_bact"/>
    <property type="match status" value="1"/>
</dbReference>
<dbReference type="InterPro" id="IPR015947">
    <property type="entry name" value="PUA-like_sf"/>
</dbReference>
<comment type="similarity">
    <text evidence="10 11 14 15">Belongs to the peptidase S16 family.</text>
</comment>
<dbReference type="PRINTS" id="PR00830">
    <property type="entry name" value="ENDOLAPTASE"/>
</dbReference>
<feature type="domain" description="Lon proteolytic" evidence="16">
    <location>
        <begin position="602"/>
        <end position="783"/>
    </location>
</feature>
<evidence type="ECO:0000256" key="2">
    <source>
        <dbReference type="ARBA" id="ARBA00022490"/>
    </source>
</evidence>
<name>A0A7X2TQL1_9SPIO</name>
<dbReference type="SMART" id="SM00464">
    <property type="entry name" value="LON"/>
    <property type="match status" value="1"/>
</dbReference>
<evidence type="ECO:0000256" key="1">
    <source>
        <dbReference type="ARBA" id="ARBA00004496"/>
    </source>
</evidence>
<dbReference type="SMART" id="SM00382">
    <property type="entry name" value="AAA"/>
    <property type="match status" value="1"/>
</dbReference>
<dbReference type="Pfam" id="PF02190">
    <property type="entry name" value="LON_substr_bdg"/>
    <property type="match status" value="1"/>
</dbReference>
<dbReference type="InterPro" id="IPR027417">
    <property type="entry name" value="P-loop_NTPase"/>
</dbReference>
<dbReference type="GO" id="GO:0004176">
    <property type="term" value="F:ATP-dependent peptidase activity"/>
    <property type="evidence" value="ECO:0007669"/>
    <property type="project" value="UniProtKB-UniRule"/>
</dbReference>
<dbReference type="PANTHER" id="PTHR43718">
    <property type="entry name" value="LON PROTEASE"/>
    <property type="match status" value="1"/>
</dbReference>
<comment type="subcellular location">
    <subcellularLocation>
        <location evidence="1 10 11">Cytoplasm</location>
    </subcellularLocation>
</comment>
<dbReference type="InterPro" id="IPR054594">
    <property type="entry name" value="Lon_lid"/>
</dbReference>
<dbReference type="InterPro" id="IPR008269">
    <property type="entry name" value="Lon_proteolytic"/>
</dbReference>
<dbReference type="PROSITE" id="PS51787">
    <property type="entry name" value="LON_N"/>
    <property type="match status" value="1"/>
</dbReference>
<evidence type="ECO:0000256" key="8">
    <source>
        <dbReference type="ARBA" id="ARBA00023016"/>
    </source>
</evidence>
<evidence type="ECO:0000313" key="19">
    <source>
        <dbReference type="Proteomes" id="UP000460549"/>
    </source>
</evidence>
<dbReference type="Gene3D" id="1.20.5.5270">
    <property type="match status" value="1"/>
</dbReference>
<dbReference type="Proteomes" id="UP000460549">
    <property type="component" value="Unassembled WGS sequence"/>
</dbReference>
<evidence type="ECO:0000256" key="9">
    <source>
        <dbReference type="ARBA" id="ARBA00050665"/>
    </source>
</evidence>
<dbReference type="Pfam" id="PF00004">
    <property type="entry name" value="AAA"/>
    <property type="match status" value="1"/>
</dbReference>
<dbReference type="InterPro" id="IPR003593">
    <property type="entry name" value="AAA+_ATPase"/>
</dbReference>
<dbReference type="Gene3D" id="1.20.58.1480">
    <property type="match status" value="1"/>
</dbReference>
<evidence type="ECO:0000256" key="11">
    <source>
        <dbReference type="PIRNR" id="PIRNR001174"/>
    </source>
</evidence>
<evidence type="ECO:0000256" key="12">
    <source>
        <dbReference type="PIRSR" id="PIRSR001174-1"/>
    </source>
</evidence>
<dbReference type="GO" id="GO:0005737">
    <property type="term" value="C:cytoplasm"/>
    <property type="evidence" value="ECO:0007669"/>
    <property type="project" value="UniProtKB-SubCell"/>
</dbReference>
<evidence type="ECO:0000256" key="4">
    <source>
        <dbReference type="ARBA" id="ARBA00022741"/>
    </source>
</evidence>
<feature type="domain" description="Lon N-terminal" evidence="17">
    <location>
        <begin position="17"/>
        <end position="212"/>
    </location>
</feature>
<evidence type="ECO:0000259" key="17">
    <source>
        <dbReference type="PROSITE" id="PS51787"/>
    </source>
</evidence>
<dbReference type="Gene3D" id="3.30.230.10">
    <property type="match status" value="1"/>
</dbReference>
<dbReference type="Gene3D" id="2.30.130.40">
    <property type="entry name" value="LON domain-like"/>
    <property type="match status" value="1"/>
</dbReference>
<dbReference type="RefSeq" id="WP_154425574.1">
    <property type="nucleotide sequence ID" value="NZ_VUNN01000013.1"/>
</dbReference>
<dbReference type="InterPro" id="IPR020568">
    <property type="entry name" value="Ribosomal_Su5_D2-typ_SF"/>
</dbReference>
<proteinExistence type="evidence at transcript level"/>
<keyword evidence="4 10" id="KW-0547">Nucleotide-binding</keyword>
<dbReference type="InterPro" id="IPR003111">
    <property type="entry name" value="Lon_prtase_N"/>
</dbReference>
<dbReference type="AlphaFoldDB" id="A0A7X2TQL1"/>
<keyword evidence="3 10" id="KW-0645">Protease</keyword>
<dbReference type="Gene3D" id="3.40.50.300">
    <property type="entry name" value="P-loop containing nucleotide triphosphate hydrolases"/>
    <property type="match status" value="1"/>
</dbReference>
<dbReference type="CDD" id="cd19500">
    <property type="entry name" value="RecA-like_Lon"/>
    <property type="match status" value="1"/>
</dbReference>
<dbReference type="PROSITE" id="PS01046">
    <property type="entry name" value="LON_SER"/>
    <property type="match status" value="1"/>
</dbReference>
<keyword evidence="7 10" id="KW-0067">ATP-binding</keyword>
<evidence type="ECO:0000256" key="5">
    <source>
        <dbReference type="ARBA" id="ARBA00022801"/>
    </source>
</evidence>
<feature type="active site" evidence="10 12">
    <location>
        <position position="732"/>
    </location>
</feature>
<dbReference type="Pfam" id="PF22667">
    <property type="entry name" value="Lon_lid"/>
    <property type="match status" value="1"/>
</dbReference>
<protein>
    <recommendedName>
        <fullName evidence="10 11">Lon protease</fullName>
        <ecNumber evidence="10 11">3.4.21.53</ecNumber>
    </recommendedName>
    <alternativeName>
        <fullName evidence="10">ATP-dependent protease La</fullName>
    </alternativeName>
</protein>
<comment type="subunit">
    <text evidence="10 11">Homohexamer. Organized in a ring with a central cavity.</text>
</comment>
<evidence type="ECO:0000259" key="16">
    <source>
        <dbReference type="PROSITE" id="PS51786"/>
    </source>
</evidence>
<evidence type="ECO:0000256" key="7">
    <source>
        <dbReference type="ARBA" id="ARBA00022840"/>
    </source>
</evidence>
<dbReference type="InterPro" id="IPR046336">
    <property type="entry name" value="Lon_prtase_N_sf"/>
</dbReference>
<keyword evidence="6 10" id="KW-0720">Serine protease</keyword>
<dbReference type="GO" id="GO:0005524">
    <property type="term" value="F:ATP binding"/>
    <property type="evidence" value="ECO:0007669"/>
    <property type="project" value="UniProtKB-UniRule"/>
</dbReference>
<dbReference type="GO" id="GO:0043565">
    <property type="term" value="F:sequence-specific DNA binding"/>
    <property type="evidence" value="ECO:0007669"/>
    <property type="project" value="UniProtKB-UniRule"/>
</dbReference>
<dbReference type="Gene3D" id="1.10.8.60">
    <property type="match status" value="1"/>
</dbReference>
<evidence type="ECO:0000256" key="6">
    <source>
        <dbReference type="ARBA" id="ARBA00022825"/>
    </source>
</evidence>
<dbReference type="PANTHER" id="PTHR43718:SF2">
    <property type="entry name" value="LON PROTEASE HOMOLOG, MITOCHONDRIAL"/>
    <property type="match status" value="1"/>
</dbReference>
<organism evidence="18 19">
    <name type="scientific">Bullifex porci</name>
    <dbReference type="NCBI Taxonomy" id="2606638"/>
    <lineage>
        <taxon>Bacteria</taxon>
        <taxon>Pseudomonadati</taxon>
        <taxon>Spirochaetota</taxon>
        <taxon>Spirochaetia</taxon>
        <taxon>Spirochaetales</taxon>
        <taxon>Spirochaetaceae</taxon>
        <taxon>Bullifex</taxon>
    </lineage>
</organism>
<dbReference type="InterPro" id="IPR004815">
    <property type="entry name" value="Lon_bac/euk-typ"/>
</dbReference>
<dbReference type="GO" id="GO:0034605">
    <property type="term" value="P:cellular response to heat"/>
    <property type="evidence" value="ECO:0007669"/>
    <property type="project" value="UniProtKB-UniRule"/>
</dbReference>
<dbReference type="InterPro" id="IPR027543">
    <property type="entry name" value="Lon_bac"/>
</dbReference>
<dbReference type="InterPro" id="IPR003959">
    <property type="entry name" value="ATPase_AAA_core"/>
</dbReference>
<dbReference type="Pfam" id="PF05362">
    <property type="entry name" value="Lon_C"/>
    <property type="match status" value="1"/>
</dbReference>
<keyword evidence="19" id="KW-1185">Reference proteome</keyword>
<evidence type="ECO:0000256" key="15">
    <source>
        <dbReference type="RuleBase" id="RU000591"/>
    </source>
</evidence>
<dbReference type="EC" id="3.4.21.53" evidence="10 11"/>
<dbReference type="EMBL" id="VUNN01000013">
    <property type="protein sequence ID" value="MSU06604.1"/>
    <property type="molecule type" value="Genomic_DNA"/>
</dbReference>
<reference evidence="18 19" key="1">
    <citation type="submission" date="2019-08" db="EMBL/GenBank/DDBJ databases">
        <title>In-depth cultivation of the pig gut microbiome towards novel bacterial diversity and tailored functional studies.</title>
        <authorList>
            <person name="Wylensek D."/>
            <person name="Hitch T.C.A."/>
            <person name="Clavel T."/>
        </authorList>
    </citation>
    <scope>NUCLEOTIDE SEQUENCE [LARGE SCALE GENOMIC DNA]</scope>
    <source>
        <strain evidence="18 19">NM-380-WT-3C1</strain>
    </source>
</reference>
<comment type="catalytic activity">
    <reaction evidence="9 10 11 14">
        <text>Hydrolysis of proteins in presence of ATP.</text>
        <dbReference type="EC" id="3.4.21.53"/>
    </reaction>
</comment>
<evidence type="ECO:0000313" key="18">
    <source>
        <dbReference type="EMBL" id="MSU06604.1"/>
    </source>
</evidence>
<dbReference type="PROSITE" id="PS51786">
    <property type="entry name" value="LON_PROTEOLYTIC"/>
    <property type="match status" value="1"/>
</dbReference>
<dbReference type="FunFam" id="3.40.50.300:FF:000021">
    <property type="entry name" value="Lon protease homolog"/>
    <property type="match status" value="1"/>
</dbReference>
<feature type="binding site" evidence="10 13">
    <location>
        <begin position="364"/>
        <end position="371"/>
    </location>
    <ligand>
        <name>ATP</name>
        <dbReference type="ChEBI" id="CHEBI:30616"/>
    </ligand>
</feature>
<keyword evidence="8 10" id="KW-0346">Stress response</keyword>
<dbReference type="InterPro" id="IPR014721">
    <property type="entry name" value="Ribsml_uS5_D2-typ_fold_subgr"/>
</dbReference>
<comment type="induction">
    <text evidence="10">By heat shock.</text>
</comment>
<gene>
    <name evidence="10 18" type="primary">lon</name>
    <name evidence="18" type="ORF">FYJ80_07420</name>
</gene>
<dbReference type="PIRSF" id="PIRSF001174">
    <property type="entry name" value="Lon_proteas"/>
    <property type="match status" value="1"/>
</dbReference>
<evidence type="ECO:0000256" key="10">
    <source>
        <dbReference type="HAMAP-Rule" id="MF_01973"/>
    </source>
</evidence>
<sequence length="830" mass="93992">MDLDTFLQDPKVLPNYLFILPLSIKPVFPGLFCPLVVTGEKDIEVVTRAISTGGMIGALLEKEAHTSDNQKREDTLYTVGTMCKILKSIKLPDGGLNLYISTQNRFRVDSFFYNEDALCAKVTYLQDKPYNRSRLTAWVRTLNEELKAMNQKMPMFSEENRLNLINIDDPSKFADYMASILSIEPDKQQLILEELDVKKRIEAILFHIEEEKRIIQMQGSIREHVNKKLEKNQRDYFLREELRQIQKELGIIQNKGDLVEKLKSDLDRLNLKGEAKETVENEFARFSALEPNSPEYSMSLNYLQTIAALPWADEPFKDFDLKKAEKILNSEHYGMEEVKDRVLEFLAVRKRRQDTKGAIICLVGPPGVGKTSVGLSIAKAIGKKCYRFSVGGMKDEAEIKGHRRTYVGALPGKIIQGLKIVKTKSPVFLIDEIDKMGESYQGDPASALLEALDPEQNKEFRDRYLDLPFDISQVLFIVTANTLETIPSPLLDRMEIIELSGYTSNEKLNIGKKYLLPKSLEKNGLNKKDVKYSPSILLSIAEGYAREAGVRNFDKALDKINRKIARESLTNPDFKLPITVTDELVVKYLGKAPFSEDEVKKADKVGTSIGLAWTSMGGDTLLIEAENYPGKGELNITGQLGDVMKESVNIAWTYLKREAVRRNIDYSFFERNNVHLHIPEGATPKDGPSAGVTLTVALYSLLTNQVMKQKLAMTGELTLTGKVMPIGGLKEKILAAKRCGIDTIIIPYANRNDLDKLSDEVKSGITFCPVKDMQEVLKLSFPNDKHVRMSEEEYIKVDEEKLKQEKENENDSKYLKELLCQLTNRVVEKE</sequence>
<dbReference type="SUPFAM" id="SSF52540">
    <property type="entry name" value="P-loop containing nucleoside triphosphate hydrolases"/>
    <property type="match status" value="1"/>
</dbReference>
<comment type="caution">
    <text evidence="18">The sequence shown here is derived from an EMBL/GenBank/DDBJ whole genome shotgun (WGS) entry which is preliminary data.</text>
</comment>
<dbReference type="GO" id="GO:0016887">
    <property type="term" value="F:ATP hydrolysis activity"/>
    <property type="evidence" value="ECO:0007669"/>
    <property type="project" value="UniProtKB-UniRule"/>
</dbReference>
<dbReference type="SUPFAM" id="SSF88697">
    <property type="entry name" value="PUA domain-like"/>
    <property type="match status" value="1"/>
</dbReference>
<dbReference type="SUPFAM" id="SSF54211">
    <property type="entry name" value="Ribosomal protein S5 domain 2-like"/>
    <property type="match status" value="1"/>
</dbReference>
<evidence type="ECO:0000256" key="13">
    <source>
        <dbReference type="PIRSR" id="PIRSR001174-2"/>
    </source>
</evidence>
<comment type="function">
    <text evidence="10">ATP-dependent serine protease that mediates the selective degradation of mutant and abnormal proteins as well as certain short-lived regulatory proteins. Required for cellular homeostasis and for survival from DNA damage and developmental changes induced by stress. Degrades polypeptides processively to yield small peptide fragments that are 5 to 10 amino acids long. Binds to DNA in a double-stranded, site-specific manner.</text>
</comment>
<evidence type="ECO:0000256" key="14">
    <source>
        <dbReference type="PROSITE-ProRule" id="PRU01122"/>
    </source>
</evidence>
<keyword evidence="5 10" id="KW-0378">Hydrolase</keyword>
<keyword evidence="2 10" id="KW-0963">Cytoplasm</keyword>
<dbReference type="InterPro" id="IPR027065">
    <property type="entry name" value="Lon_Prtase"/>
</dbReference>
<accession>A0A7X2TQL1</accession>
<dbReference type="GO" id="GO:0004252">
    <property type="term" value="F:serine-type endopeptidase activity"/>
    <property type="evidence" value="ECO:0007669"/>
    <property type="project" value="UniProtKB-UniRule"/>
</dbReference>
<feature type="active site" evidence="10 12">
    <location>
        <position position="689"/>
    </location>
</feature>
<dbReference type="GO" id="GO:0006515">
    <property type="term" value="P:protein quality control for misfolded or incompletely synthesized proteins"/>
    <property type="evidence" value="ECO:0007669"/>
    <property type="project" value="UniProtKB-UniRule"/>
</dbReference>
<dbReference type="NCBIfam" id="TIGR00763">
    <property type="entry name" value="lon"/>
    <property type="match status" value="1"/>
</dbReference>
<evidence type="ECO:0000256" key="3">
    <source>
        <dbReference type="ARBA" id="ARBA00022670"/>
    </source>
</evidence>
<dbReference type="InterPro" id="IPR008268">
    <property type="entry name" value="Peptidase_S16_AS"/>
</dbReference>